<dbReference type="InterPro" id="IPR055768">
    <property type="entry name" value="DUF7344"/>
</dbReference>
<feature type="domain" description="DUF7344" evidence="2">
    <location>
        <begin position="22"/>
        <end position="97"/>
    </location>
</feature>
<feature type="transmembrane region" description="Helical" evidence="1">
    <location>
        <begin position="151"/>
        <end position="170"/>
    </location>
</feature>
<comment type="caution">
    <text evidence="3">The sequence shown here is derived from an EMBL/GenBank/DDBJ whole genome shotgun (WGS) entry which is preliminary data.</text>
</comment>
<keyword evidence="1" id="KW-1133">Transmembrane helix</keyword>
<proteinExistence type="predicted"/>
<keyword evidence="1" id="KW-0472">Membrane</keyword>
<feature type="transmembrane region" description="Helical" evidence="1">
    <location>
        <begin position="124"/>
        <end position="145"/>
    </location>
</feature>
<gene>
    <name evidence="3" type="ORF">ACFQJ7_04125</name>
</gene>
<evidence type="ECO:0000256" key="1">
    <source>
        <dbReference type="SAM" id="Phobius"/>
    </source>
</evidence>
<dbReference type="Pfam" id="PF24035">
    <property type="entry name" value="DUF7344"/>
    <property type="match status" value="1"/>
</dbReference>
<organism evidence="3 4">
    <name type="scientific">Halovenus rubra</name>
    <dbReference type="NCBI Taxonomy" id="869890"/>
    <lineage>
        <taxon>Archaea</taxon>
        <taxon>Methanobacteriati</taxon>
        <taxon>Methanobacteriota</taxon>
        <taxon>Stenosarchaea group</taxon>
        <taxon>Halobacteria</taxon>
        <taxon>Halobacteriales</taxon>
        <taxon>Haloarculaceae</taxon>
        <taxon>Halovenus</taxon>
    </lineage>
</organism>
<keyword evidence="1" id="KW-0812">Transmembrane</keyword>
<evidence type="ECO:0000259" key="2">
    <source>
        <dbReference type="Pfam" id="PF24035"/>
    </source>
</evidence>
<accession>A0ABD5X2L9</accession>
<evidence type="ECO:0000313" key="4">
    <source>
        <dbReference type="Proteomes" id="UP001596414"/>
    </source>
</evidence>
<dbReference type="Proteomes" id="UP001596414">
    <property type="component" value="Unassembled WGS sequence"/>
</dbReference>
<evidence type="ECO:0000313" key="3">
    <source>
        <dbReference type="EMBL" id="MFC7125227.1"/>
    </source>
</evidence>
<sequence length="188" mass="20748">MATSNLNHEKKNNSGLTRDEVFELLSNHRRRYALHIAKQTDGSLELSDIAEQIAAWENGKSLAEITSDERHRVYTSMQQTHLPTMDRAGVINYDNGTVTLTEEATNLDVYLDVVPEQSIPWGQYYLGLSAFSAALLASVLMGVFPASVPNLAWGGIVVGLFSVSALYHVWESQRMRLGAAETPPDIGQ</sequence>
<protein>
    <recommendedName>
        <fullName evidence="2">DUF7344 domain-containing protein</fullName>
    </recommendedName>
</protein>
<dbReference type="RefSeq" id="WP_368407987.1">
    <property type="nucleotide sequence ID" value="NZ_JAODIY010000004.1"/>
</dbReference>
<reference evidence="3 4" key="1">
    <citation type="journal article" date="2014" name="Int. J. Syst. Evol. Microbiol.">
        <title>Complete genome sequence of Corynebacterium casei LMG S-19264T (=DSM 44701T), isolated from a smear-ripened cheese.</title>
        <authorList>
            <consortium name="US DOE Joint Genome Institute (JGI-PGF)"/>
            <person name="Walter F."/>
            <person name="Albersmeier A."/>
            <person name="Kalinowski J."/>
            <person name="Ruckert C."/>
        </authorList>
    </citation>
    <scope>NUCLEOTIDE SEQUENCE [LARGE SCALE GENOMIC DNA]</scope>
    <source>
        <strain evidence="3 4">CGMCC 4.7215</strain>
    </source>
</reference>
<dbReference type="AlphaFoldDB" id="A0ABD5X2L9"/>
<name>A0ABD5X2L9_9EURY</name>
<dbReference type="EMBL" id="JBHSZQ010000004">
    <property type="protein sequence ID" value="MFC7125227.1"/>
    <property type="molecule type" value="Genomic_DNA"/>
</dbReference>